<reference evidence="3" key="1">
    <citation type="journal article" date="2019" name="Int. J. Syst. Evol. Microbiol.">
        <title>The Global Catalogue of Microorganisms (GCM) 10K type strain sequencing project: providing services to taxonomists for standard genome sequencing and annotation.</title>
        <authorList>
            <consortium name="The Broad Institute Genomics Platform"/>
            <consortium name="The Broad Institute Genome Sequencing Center for Infectious Disease"/>
            <person name="Wu L."/>
            <person name="Ma J."/>
        </authorList>
    </citation>
    <scope>NUCLEOTIDE SEQUENCE [LARGE SCALE GENOMIC DNA]</scope>
    <source>
        <strain evidence="3">CCUG 38813</strain>
    </source>
</reference>
<evidence type="ECO:0000313" key="3">
    <source>
        <dbReference type="Proteomes" id="UP001596031"/>
    </source>
</evidence>
<gene>
    <name evidence="2" type="ORF">ACFPOU_08420</name>
</gene>
<dbReference type="Proteomes" id="UP001596031">
    <property type="component" value="Unassembled WGS sequence"/>
</dbReference>
<feature type="transmembrane region" description="Helical" evidence="1">
    <location>
        <begin position="43"/>
        <end position="63"/>
    </location>
</feature>
<evidence type="ECO:0000313" key="2">
    <source>
        <dbReference type="EMBL" id="MFC5511151.1"/>
    </source>
</evidence>
<accession>A0ABW0PGI0</accession>
<feature type="transmembrane region" description="Helical" evidence="1">
    <location>
        <begin position="127"/>
        <end position="148"/>
    </location>
</feature>
<sequence length="149" mass="15990">MKYPKVPKAGSHIAYAIVLTLLVIAFLCIINPELKVSPETKRIIVRASAAVALSAVALGAYSINWGKKNRRKLFLAQREIVTCTEVSNRLAAGPRTAAIADELTRLDERRDVATQAMDEASRFDQDAATVGLAALAFVVVATILQAIAA</sequence>
<keyword evidence="1" id="KW-0472">Membrane</keyword>
<keyword evidence="3" id="KW-1185">Reference proteome</keyword>
<dbReference type="RefSeq" id="WP_379719434.1">
    <property type="nucleotide sequence ID" value="NZ_JBHSMS010000026.1"/>
</dbReference>
<dbReference type="EMBL" id="JBHSMS010000026">
    <property type="protein sequence ID" value="MFC5511151.1"/>
    <property type="molecule type" value="Genomic_DNA"/>
</dbReference>
<keyword evidence="1" id="KW-0812">Transmembrane</keyword>
<keyword evidence="1" id="KW-1133">Transmembrane helix</keyword>
<evidence type="ECO:0000256" key="1">
    <source>
        <dbReference type="SAM" id="Phobius"/>
    </source>
</evidence>
<name>A0ABW0PGI0_9BURK</name>
<protein>
    <submittedName>
        <fullName evidence="2">Uncharacterized protein</fullName>
    </submittedName>
</protein>
<organism evidence="2 3">
    <name type="scientific">Massilia jejuensis</name>
    <dbReference type="NCBI Taxonomy" id="648894"/>
    <lineage>
        <taxon>Bacteria</taxon>
        <taxon>Pseudomonadati</taxon>
        <taxon>Pseudomonadota</taxon>
        <taxon>Betaproteobacteria</taxon>
        <taxon>Burkholderiales</taxon>
        <taxon>Oxalobacteraceae</taxon>
        <taxon>Telluria group</taxon>
        <taxon>Massilia</taxon>
    </lineage>
</organism>
<proteinExistence type="predicted"/>
<comment type="caution">
    <text evidence="2">The sequence shown here is derived from an EMBL/GenBank/DDBJ whole genome shotgun (WGS) entry which is preliminary data.</text>
</comment>
<feature type="transmembrane region" description="Helical" evidence="1">
    <location>
        <begin position="12"/>
        <end position="31"/>
    </location>
</feature>